<dbReference type="EMBL" id="JBHTLU010000013">
    <property type="protein sequence ID" value="MFD1220452.1"/>
    <property type="molecule type" value="Genomic_DNA"/>
</dbReference>
<organism evidence="2 3">
    <name type="scientific">Paenibacillus vulneris</name>
    <dbReference type="NCBI Taxonomy" id="1133364"/>
    <lineage>
        <taxon>Bacteria</taxon>
        <taxon>Bacillati</taxon>
        <taxon>Bacillota</taxon>
        <taxon>Bacilli</taxon>
        <taxon>Bacillales</taxon>
        <taxon>Paenibacillaceae</taxon>
        <taxon>Paenibacillus</taxon>
    </lineage>
</organism>
<dbReference type="CDD" id="cd06588">
    <property type="entry name" value="PhnB_like"/>
    <property type="match status" value="1"/>
</dbReference>
<evidence type="ECO:0000313" key="2">
    <source>
        <dbReference type="EMBL" id="MFD1220452.1"/>
    </source>
</evidence>
<dbReference type="RefSeq" id="WP_345587095.1">
    <property type="nucleotide sequence ID" value="NZ_BAABJG010000006.1"/>
</dbReference>
<dbReference type="InterPro" id="IPR029068">
    <property type="entry name" value="Glyas_Bleomycin-R_OHBP_Dase"/>
</dbReference>
<dbReference type="SUPFAM" id="SSF54593">
    <property type="entry name" value="Glyoxalase/Bleomycin resistance protein/Dihydroxybiphenyl dioxygenase"/>
    <property type="match status" value="1"/>
</dbReference>
<dbReference type="Gene3D" id="3.10.180.10">
    <property type="entry name" value="2,3-Dihydroxybiphenyl 1,2-Dioxygenase, domain 1"/>
    <property type="match status" value="1"/>
</dbReference>
<feature type="domain" description="PhnB-like" evidence="1">
    <location>
        <begin position="9"/>
        <end position="127"/>
    </location>
</feature>
<keyword evidence="3" id="KW-1185">Reference proteome</keyword>
<accession>A0ABW3UHG9</accession>
<name>A0ABW3UHG9_9BACL</name>
<comment type="caution">
    <text evidence="2">The sequence shown here is derived from an EMBL/GenBank/DDBJ whole genome shotgun (WGS) entry which is preliminary data.</text>
</comment>
<evidence type="ECO:0000313" key="3">
    <source>
        <dbReference type="Proteomes" id="UP001597180"/>
    </source>
</evidence>
<dbReference type="Proteomes" id="UP001597180">
    <property type="component" value="Unassembled WGS sequence"/>
</dbReference>
<proteinExistence type="predicted"/>
<dbReference type="Pfam" id="PF06983">
    <property type="entry name" value="3-dmu-9_3-mt"/>
    <property type="match status" value="1"/>
</dbReference>
<dbReference type="PANTHER" id="PTHR33990:SF1">
    <property type="entry name" value="PROTEIN YJDN"/>
    <property type="match status" value="1"/>
</dbReference>
<gene>
    <name evidence="2" type="ORF">ACFQ4B_10000</name>
</gene>
<sequence length="133" mass="14415">MGQVRPFLLSEDARAQAEFYTQSLGGEIVSVMTHEQATGAQHEHKDKVIHLCLVVAGGSSIFMADSLEPFTRGTGVLLNVSYKTESEAGEAFAKLAAGGQVKQPFALQPFGLYYGELTDRYGVAWMVTSEPNE</sequence>
<evidence type="ECO:0000259" key="1">
    <source>
        <dbReference type="Pfam" id="PF06983"/>
    </source>
</evidence>
<dbReference type="PANTHER" id="PTHR33990">
    <property type="entry name" value="PROTEIN YJDN-RELATED"/>
    <property type="match status" value="1"/>
</dbReference>
<dbReference type="InterPro" id="IPR028973">
    <property type="entry name" value="PhnB-like"/>
</dbReference>
<reference evidence="3" key="1">
    <citation type="journal article" date="2019" name="Int. J. Syst. Evol. Microbiol.">
        <title>The Global Catalogue of Microorganisms (GCM) 10K type strain sequencing project: providing services to taxonomists for standard genome sequencing and annotation.</title>
        <authorList>
            <consortium name="The Broad Institute Genomics Platform"/>
            <consortium name="The Broad Institute Genome Sequencing Center for Infectious Disease"/>
            <person name="Wu L."/>
            <person name="Ma J."/>
        </authorList>
    </citation>
    <scope>NUCLEOTIDE SEQUENCE [LARGE SCALE GENOMIC DNA]</scope>
    <source>
        <strain evidence="3">CCUG 53270</strain>
    </source>
</reference>
<protein>
    <submittedName>
        <fullName evidence="2">VOC family protein</fullName>
    </submittedName>
</protein>